<dbReference type="EMBL" id="QUTI01036004">
    <property type="protein sequence ID" value="RLO01534.1"/>
    <property type="molecule type" value="Genomic_DNA"/>
</dbReference>
<proteinExistence type="predicted"/>
<dbReference type="AlphaFoldDB" id="A0A9X8DQL5"/>
<name>A0A9X8DQL5_APHAT</name>
<protein>
    <submittedName>
        <fullName evidence="2">Uncharacterized protein</fullName>
    </submittedName>
</protein>
<organism evidence="2 3">
    <name type="scientific">Aphanomyces astaci</name>
    <name type="common">Crayfish plague agent</name>
    <dbReference type="NCBI Taxonomy" id="112090"/>
    <lineage>
        <taxon>Eukaryota</taxon>
        <taxon>Sar</taxon>
        <taxon>Stramenopiles</taxon>
        <taxon>Oomycota</taxon>
        <taxon>Saprolegniomycetes</taxon>
        <taxon>Saprolegniales</taxon>
        <taxon>Verrucalvaceae</taxon>
        <taxon>Aphanomyces</taxon>
    </lineage>
</organism>
<comment type="caution">
    <text evidence="2">The sequence shown here is derived from an EMBL/GenBank/DDBJ whole genome shotgun (WGS) entry which is preliminary data.</text>
</comment>
<accession>A0A9X8DQL5</accession>
<evidence type="ECO:0000313" key="3">
    <source>
        <dbReference type="Proteomes" id="UP000275652"/>
    </source>
</evidence>
<evidence type="ECO:0000256" key="1">
    <source>
        <dbReference type="SAM" id="MobiDB-lite"/>
    </source>
</evidence>
<feature type="region of interest" description="Disordered" evidence="1">
    <location>
        <begin position="1"/>
        <end position="24"/>
    </location>
</feature>
<dbReference type="Proteomes" id="UP000275652">
    <property type="component" value="Unassembled WGS sequence"/>
</dbReference>
<gene>
    <name evidence="2" type="ORF">DYB28_015571</name>
</gene>
<sequence>MEATNEERPGLRPTDPGGATSSADLLHRRMDALERQMDSLPDRICLAISRQAMAREAVVDETLYLIRQRLEGIETRVDRLSFGVSRVLDGKPHGADASDAHIDDSAIAHKERLESSIIPQRRSKLNACA</sequence>
<reference evidence="2 3" key="1">
    <citation type="journal article" date="2018" name="J. Invertebr. Pathol.">
        <title>New genotyping method for the causative agent of crayfish plague (Aphanomyces astaci) based on whole genome data.</title>
        <authorList>
            <person name="Minardi D."/>
            <person name="Studholme D.J."/>
            <person name="van der Giezen M."/>
            <person name="Pretto T."/>
            <person name="Oidtmann B."/>
        </authorList>
    </citation>
    <scope>NUCLEOTIDE SEQUENCE [LARGE SCALE GENOMIC DNA]</scope>
    <source>
        <strain evidence="2 3">KB13</strain>
    </source>
</reference>
<evidence type="ECO:0000313" key="2">
    <source>
        <dbReference type="EMBL" id="RLO01534.1"/>
    </source>
</evidence>
<feature type="compositionally biased region" description="Basic and acidic residues" evidence="1">
    <location>
        <begin position="1"/>
        <end position="10"/>
    </location>
</feature>